<dbReference type="EMBL" id="CM045869">
    <property type="protein sequence ID" value="KAI7954386.1"/>
    <property type="molecule type" value="Genomic_DNA"/>
</dbReference>
<protein>
    <submittedName>
        <fullName evidence="1">Uncharacterized protein</fullName>
    </submittedName>
</protein>
<proteinExistence type="predicted"/>
<sequence length="99" mass="11348">MDQRLSLPQNILTTQSAVLASSQQATLAVIQGGAAILQDEQQRGQAEAVMRKKRGGSRKGRSANLPRDFEEGYQRLCKDYFSENPIYSDYHFRRRFQMH</sequence>
<comment type="caution">
    <text evidence="1">The sequence shown here is derived from an EMBL/GenBank/DDBJ whole genome shotgun (WGS) entry which is preliminary data.</text>
</comment>
<reference evidence="2" key="2">
    <citation type="journal article" date="2018" name="Mol. Plant Microbe Interact.">
        <title>Genome sequence resources for the wheat stripe rust pathogen (Puccinia striiformis f. sp. tritici) and the barley stripe rust pathogen (Puccinia striiformis f. sp. hordei).</title>
        <authorList>
            <person name="Xia C."/>
            <person name="Wang M."/>
            <person name="Yin C."/>
            <person name="Cornejo O.E."/>
            <person name="Hulbert S.H."/>
            <person name="Chen X."/>
        </authorList>
    </citation>
    <scope>NUCLEOTIDE SEQUENCE [LARGE SCALE GENOMIC DNA]</scope>
    <source>
        <strain evidence="2">93-210</strain>
    </source>
</reference>
<evidence type="ECO:0000313" key="1">
    <source>
        <dbReference type="EMBL" id="KAI7954386.1"/>
    </source>
</evidence>
<evidence type="ECO:0000313" key="2">
    <source>
        <dbReference type="Proteomes" id="UP001060170"/>
    </source>
</evidence>
<name>A0ACC0ELV1_9BASI</name>
<accession>A0ACC0ELV1</accession>
<reference evidence="2" key="1">
    <citation type="journal article" date="2018" name="BMC Genomics">
        <title>Genomic insights into host adaptation between the wheat stripe rust pathogen (Puccinia striiformis f. sp. tritici) and the barley stripe rust pathogen (Puccinia striiformis f. sp. hordei).</title>
        <authorList>
            <person name="Xia C."/>
            <person name="Wang M."/>
            <person name="Yin C."/>
            <person name="Cornejo O.E."/>
            <person name="Hulbert S.H."/>
            <person name="Chen X."/>
        </authorList>
    </citation>
    <scope>NUCLEOTIDE SEQUENCE [LARGE SCALE GENOMIC DNA]</scope>
    <source>
        <strain evidence="2">93-210</strain>
    </source>
</reference>
<keyword evidence="2" id="KW-1185">Reference proteome</keyword>
<gene>
    <name evidence="1" type="ORF">MJO28_004786</name>
</gene>
<dbReference type="Proteomes" id="UP001060170">
    <property type="component" value="Chromosome 5"/>
</dbReference>
<organism evidence="1 2">
    <name type="scientific">Puccinia striiformis f. sp. tritici</name>
    <dbReference type="NCBI Taxonomy" id="168172"/>
    <lineage>
        <taxon>Eukaryota</taxon>
        <taxon>Fungi</taxon>
        <taxon>Dikarya</taxon>
        <taxon>Basidiomycota</taxon>
        <taxon>Pucciniomycotina</taxon>
        <taxon>Pucciniomycetes</taxon>
        <taxon>Pucciniales</taxon>
        <taxon>Pucciniaceae</taxon>
        <taxon>Puccinia</taxon>
    </lineage>
</organism>
<reference evidence="1 2" key="3">
    <citation type="journal article" date="2022" name="Microbiol. Spectr.">
        <title>Folding features and dynamics of 3D genome architecture in plant fungal pathogens.</title>
        <authorList>
            <person name="Xia C."/>
        </authorList>
    </citation>
    <scope>NUCLEOTIDE SEQUENCE [LARGE SCALE GENOMIC DNA]</scope>
    <source>
        <strain evidence="1 2">93-210</strain>
    </source>
</reference>